<dbReference type="InterPro" id="IPR036390">
    <property type="entry name" value="WH_DNA-bd_sf"/>
</dbReference>
<organism evidence="6 7">
    <name type="scientific">Sapientia aquatica</name>
    <dbReference type="NCBI Taxonomy" id="1549640"/>
    <lineage>
        <taxon>Bacteria</taxon>
        <taxon>Pseudomonadati</taxon>
        <taxon>Pseudomonadota</taxon>
        <taxon>Betaproteobacteria</taxon>
        <taxon>Burkholderiales</taxon>
        <taxon>Oxalobacteraceae</taxon>
        <taxon>Sapientia</taxon>
    </lineage>
</organism>
<dbReference type="InterPro" id="IPR036388">
    <property type="entry name" value="WH-like_DNA-bd_sf"/>
</dbReference>
<dbReference type="GO" id="GO:0003700">
    <property type="term" value="F:DNA-binding transcription factor activity"/>
    <property type="evidence" value="ECO:0007669"/>
    <property type="project" value="InterPro"/>
</dbReference>
<name>A0A4R5W6H7_9BURK</name>
<dbReference type="Proteomes" id="UP000294829">
    <property type="component" value="Unassembled WGS sequence"/>
</dbReference>
<dbReference type="PROSITE" id="PS50931">
    <property type="entry name" value="HTH_LYSR"/>
    <property type="match status" value="1"/>
</dbReference>
<dbReference type="Gene3D" id="1.10.10.10">
    <property type="entry name" value="Winged helix-like DNA-binding domain superfamily/Winged helix DNA-binding domain"/>
    <property type="match status" value="1"/>
</dbReference>
<evidence type="ECO:0000313" key="7">
    <source>
        <dbReference type="Proteomes" id="UP000294829"/>
    </source>
</evidence>
<keyword evidence="3" id="KW-0238">DNA-binding</keyword>
<evidence type="ECO:0000259" key="5">
    <source>
        <dbReference type="PROSITE" id="PS50931"/>
    </source>
</evidence>
<sequence>MLDPREIDLNLLVVFNEIFQEKQISSVAKRLNLSQPAVSNALARLRKTFNDALFVRTKEGMQATPFADRLAEPIRLALLGLTEAMNVQEQFNPANSVRHFNIALTDVAELYFMPRLIQHCQQQAPHIQISTLRTGGLDLTAELGLGKIDLAIGAFNEVSEALYHRRLFKQNYVVMMRADHPCASKKLTLKHMLSSGQLMVASQESPYDKINQQLDQAGILEQVKFSIPHFTAVPYIVSHSDLMVTVPQKLAESAALPFKLVHHKHPLKLDSLQTNVFWHRRYNQDQGNQWLRNVIAEVFGE</sequence>
<dbReference type="InterPro" id="IPR005119">
    <property type="entry name" value="LysR_subst-bd"/>
</dbReference>
<dbReference type="Gene3D" id="3.40.190.10">
    <property type="entry name" value="Periplasmic binding protein-like II"/>
    <property type="match status" value="2"/>
</dbReference>
<evidence type="ECO:0000256" key="2">
    <source>
        <dbReference type="ARBA" id="ARBA00023015"/>
    </source>
</evidence>
<feature type="domain" description="HTH lysR-type" evidence="5">
    <location>
        <begin position="7"/>
        <end position="64"/>
    </location>
</feature>
<dbReference type="InterPro" id="IPR000847">
    <property type="entry name" value="LysR_HTH_N"/>
</dbReference>
<evidence type="ECO:0000313" key="6">
    <source>
        <dbReference type="EMBL" id="TDK68560.1"/>
    </source>
</evidence>
<keyword evidence="2" id="KW-0805">Transcription regulation</keyword>
<protein>
    <submittedName>
        <fullName evidence="6">LysR family transcriptional regulator</fullName>
    </submittedName>
</protein>
<comment type="caution">
    <text evidence="6">The sequence shown here is derived from an EMBL/GenBank/DDBJ whole genome shotgun (WGS) entry which is preliminary data.</text>
</comment>
<keyword evidence="7" id="KW-1185">Reference proteome</keyword>
<dbReference type="PANTHER" id="PTHR30118">
    <property type="entry name" value="HTH-TYPE TRANSCRIPTIONAL REGULATOR LEUO-RELATED"/>
    <property type="match status" value="1"/>
</dbReference>
<dbReference type="PRINTS" id="PR00039">
    <property type="entry name" value="HTHLYSR"/>
</dbReference>
<dbReference type="Pfam" id="PF00126">
    <property type="entry name" value="HTH_1"/>
    <property type="match status" value="1"/>
</dbReference>
<keyword evidence="4" id="KW-0804">Transcription</keyword>
<dbReference type="InterPro" id="IPR050389">
    <property type="entry name" value="LysR-type_TF"/>
</dbReference>
<proteinExistence type="inferred from homology"/>
<dbReference type="AlphaFoldDB" id="A0A4R5W6H7"/>
<evidence type="ECO:0000256" key="3">
    <source>
        <dbReference type="ARBA" id="ARBA00023125"/>
    </source>
</evidence>
<dbReference type="SUPFAM" id="SSF46785">
    <property type="entry name" value="Winged helix' DNA-binding domain"/>
    <property type="match status" value="1"/>
</dbReference>
<dbReference type="RefSeq" id="WP_133325323.1">
    <property type="nucleotide sequence ID" value="NZ_SMYL01000001.1"/>
</dbReference>
<evidence type="ECO:0000256" key="1">
    <source>
        <dbReference type="ARBA" id="ARBA00009437"/>
    </source>
</evidence>
<dbReference type="CDD" id="cd08459">
    <property type="entry name" value="PBP2_DntR_NahR_LinR_like"/>
    <property type="match status" value="1"/>
</dbReference>
<dbReference type="OrthoDB" id="8583877at2"/>
<dbReference type="PANTHER" id="PTHR30118:SF15">
    <property type="entry name" value="TRANSCRIPTIONAL REGULATORY PROTEIN"/>
    <property type="match status" value="1"/>
</dbReference>
<comment type="similarity">
    <text evidence="1">Belongs to the LysR transcriptional regulatory family.</text>
</comment>
<dbReference type="Pfam" id="PF03466">
    <property type="entry name" value="LysR_substrate"/>
    <property type="match status" value="1"/>
</dbReference>
<dbReference type="EMBL" id="SMYL01000001">
    <property type="protein sequence ID" value="TDK68560.1"/>
    <property type="molecule type" value="Genomic_DNA"/>
</dbReference>
<gene>
    <name evidence="6" type="ORF">E2I14_03195</name>
</gene>
<dbReference type="SUPFAM" id="SSF53850">
    <property type="entry name" value="Periplasmic binding protein-like II"/>
    <property type="match status" value="1"/>
</dbReference>
<dbReference type="GO" id="GO:0003677">
    <property type="term" value="F:DNA binding"/>
    <property type="evidence" value="ECO:0007669"/>
    <property type="project" value="UniProtKB-KW"/>
</dbReference>
<evidence type="ECO:0000256" key="4">
    <source>
        <dbReference type="ARBA" id="ARBA00023163"/>
    </source>
</evidence>
<reference evidence="6 7" key="1">
    <citation type="submission" date="2019-03" db="EMBL/GenBank/DDBJ databases">
        <title>Sapientia aquatica gen. nov., sp. nov., isolated from a crater lake.</title>
        <authorList>
            <person name="Felfoldi T."/>
            <person name="Szabo A."/>
            <person name="Toth E."/>
            <person name="Schumann P."/>
            <person name="Keki Z."/>
            <person name="Marialigeti K."/>
            <person name="Mathe I."/>
        </authorList>
    </citation>
    <scope>NUCLEOTIDE SEQUENCE [LARGE SCALE GENOMIC DNA]</scope>
    <source>
        <strain evidence="6 7">SA-152</strain>
    </source>
</reference>
<accession>A0A4R5W6H7</accession>